<feature type="domain" description="PH" evidence="2">
    <location>
        <begin position="903"/>
        <end position="1010"/>
    </location>
</feature>
<feature type="region of interest" description="Disordered" evidence="1">
    <location>
        <begin position="24"/>
        <end position="66"/>
    </location>
</feature>
<protein>
    <submittedName>
        <fullName evidence="4">Uncharacterized protein</fullName>
    </submittedName>
</protein>
<dbReference type="SMART" id="SM00325">
    <property type="entry name" value="RhoGEF"/>
    <property type="match status" value="1"/>
</dbReference>
<dbReference type="CDD" id="cd00160">
    <property type="entry name" value="RhoGEF"/>
    <property type="match status" value="1"/>
</dbReference>
<evidence type="ECO:0000259" key="2">
    <source>
        <dbReference type="PROSITE" id="PS50003"/>
    </source>
</evidence>
<dbReference type="InterPro" id="IPR001849">
    <property type="entry name" value="PH_domain"/>
</dbReference>
<dbReference type="InterPro" id="IPR000219">
    <property type="entry name" value="DH_dom"/>
</dbReference>
<feature type="region of interest" description="Disordered" evidence="1">
    <location>
        <begin position="1166"/>
        <end position="1229"/>
    </location>
</feature>
<feature type="compositionally biased region" description="Basic and acidic residues" evidence="1">
    <location>
        <begin position="588"/>
        <end position="600"/>
    </location>
</feature>
<evidence type="ECO:0000313" key="5">
    <source>
        <dbReference type="Proteomes" id="UP000829720"/>
    </source>
</evidence>
<sequence length="1229" mass="137151">MIPRLHVMQCKKTIAFGLVSPKLERRKSSKKDVSLPSKAENLTPPTPVNGQDKEPQASLAEKPPDSQICNPSFRSCGPLPVSSQEPGSCLLHLGAVCLPGSRDRTGRAVMEVYGDHHGWKSPLISKQEISKLMLYLHSIPRKEVWELGMTVVIDARKKSPPEAFYKAMLMVQVQNPNVVHCVLVLVDKETSPRPERHPGLQMDVVTMKALHKVVEGQQLTPELDGSFQYSHSDWLQLYQKLDPFVSDLREASMLLQRAIGRLACGSETSTAQEVQRCIREQKALMKEVLEDARLVALQREAGATLARLRKEEARFPHSEDYRDGMDSVTSLYNQVEEQVHTLVMKSNESLQHLDFLLELRDLEGRFKMIRDWFTEEGEKQLMEANAPLDTLERVEHTRQKFCAFLIQASEQNQQALAVVAEAEKINGPSYPETDMFRTMVGTFKASLADFMLRSEQCHTELDTMVNLYRFCEKATELAKDCREYLDQAQPGCYSAKASLSALKRVEVSGKRGQGPFATITFTAPPHPADPRLESEKAGATLAETRAHSASTDNSITVTCFNINFRPDGRTCKGTKTETDSRAPFPKRAAKEEDVEHDGHADPTGCQEQSPRHQALSRSLSEGSEVSSSQVKLHKSPSGRSPSHAHGQPSCRILQAARHFQISRHGSFCAEDTCGRCDAGDLETTADAGPIIQGHEGATSPSGGLVDDSVTSALKLQRIMEELLVTEREYVRSLGYIMAHYVPELERADVPQGLRGQRSCIFGNLEKLHDFHRLSFLKELEGCAKEPCRAGRCFLRHKESFALYALYSKNKPQSDALLSQHGHNFFKQKQAELGDKMDLWSYLLKPIQRISKYSLLLQDMVRECGHQRARERAEIQAALEVIRFQLRHGNDLLAMDDIQECDVNLKEQGQLIRQNEFLVSFRKKKCYRHLFLFRDLILFSKTKKTEVGNDTYIYKQSFKTSDIGMTHTSGSSGLCFEIWFRRRKSQDTYVLQAENAEVKGCWTSDLERILWEQAMRSREVRMQEREFMGIGNKPFMDIKPSDAAISDRAVNCVLAGGGTKGDPILPRPNSIGSGSSASSSGSHSSFSSGRGSLPAIGYLCDQSHSGDAMHLACTATGALEDDDIDNENERFHLLLDSSESSGESVSGFSSSDHSCLSVIGGEAEDTSSVSSTLLSRKDHAHPLPPEFRERASPVVTRKRSSASFKARIQMNPPHSGKIKEAVPFGKSTEV</sequence>
<dbReference type="EMBL" id="JAERUA010000014">
    <property type="protein sequence ID" value="KAI1890419.1"/>
    <property type="molecule type" value="Genomic_DNA"/>
</dbReference>
<dbReference type="PROSITE" id="PS50010">
    <property type="entry name" value="DH_2"/>
    <property type="match status" value="1"/>
</dbReference>
<reference evidence="4" key="1">
    <citation type="submission" date="2021-01" db="EMBL/GenBank/DDBJ databases">
        <authorList>
            <person name="Zahm M."/>
            <person name="Roques C."/>
            <person name="Cabau C."/>
            <person name="Klopp C."/>
            <person name="Donnadieu C."/>
            <person name="Jouanno E."/>
            <person name="Lampietro C."/>
            <person name="Louis A."/>
            <person name="Herpin A."/>
            <person name="Echchiki A."/>
            <person name="Berthelot C."/>
            <person name="Parey E."/>
            <person name="Roest-Crollius H."/>
            <person name="Braasch I."/>
            <person name="Postlethwait J."/>
            <person name="Bobe J."/>
            <person name="Montfort J."/>
            <person name="Bouchez O."/>
            <person name="Begum T."/>
            <person name="Mejri S."/>
            <person name="Adams A."/>
            <person name="Chen W.-J."/>
            <person name="Guiguen Y."/>
        </authorList>
    </citation>
    <scope>NUCLEOTIDE SEQUENCE</scope>
    <source>
        <tissue evidence="4">Blood</tissue>
    </source>
</reference>
<feature type="compositionally biased region" description="Low complexity" evidence="1">
    <location>
        <begin position="1069"/>
        <end position="1087"/>
    </location>
</feature>
<name>A0A8T3CYL7_9TELE</name>
<feature type="compositionally biased region" description="Low complexity" evidence="1">
    <location>
        <begin position="615"/>
        <end position="628"/>
    </location>
</feature>
<comment type="caution">
    <text evidence="4">The sequence shown here is derived from an EMBL/GenBank/DDBJ whole genome shotgun (WGS) entry which is preliminary data.</text>
</comment>
<dbReference type="Pfam" id="PF00621">
    <property type="entry name" value="RhoGEF"/>
    <property type="match status" value="1"/>
</dbReference>
<dbReference type="Proteomes" id="UP000829720">
    <property type="component" value="Unassembled WGS sequence"/>
</dbReference>
<evidence type="ECO:0000313" key="4">
    <source>
        <dbReference type="EMBL" id="KAI1890419.1"/>
    </source>
</evidence>
<feature type="region of interest" description="Disordered" evidence="1">
    <location>
        <begin position="570"/>
        <end position="648"/>
    </location>
</feature>
<dbReference type="OrthoDB" id="1594986at2759"/>
<gene>
    <name evidence="4" type="ORF">AGOR_G00153520</name>
</gene>
<dbReference type="InterPro" id="IPR035899">
    <property type="entry name" value="DBL_dom_sf"/>
</dbReference>
<dbReference type="Gene3D" id="2.30.29.30">
    <property type="entry name" value="Pleckstrin-homology domain (PH domain)/Phosphotyrosine-binding domain (PTB)"/>
    <property type="match status" value="1"/>
</dbReference>
<feature type="region of interest" description="Disordered" evidence="1">
    <location>
        <begin position="1060"/>
        <end position="1087"/>
    </location>
</feature>
<dbReference type="PROSITE" id="PS50003">
    <property type="entry name" value="PH_DOMAIN"/>
    <property type="match status" value="1"/>
</dbReference>
<feature type="compositionally biased region" description="Basic and acidic residues" evidence="1">
    <location>
        <begin position="1174"/>
        <end position="1190"/>
    </location>
</feature>
<dbReference type="InterPro" id="IPR011993">
    <property type="entry name" value="PH-like_dom_sf"/>
</dbReference>
<dbReference type="InterPro" id="IPR052231">
    <property type="entry name" value="Rho_GEF_signaling-related"/>
</dbReference>
<dbReference type="SUPFAM" id="SSF50729">
    <property type="entry name" value="PH domain-like"/>
    <property type="match status" value="1"/>
</dbReference>
<dbReference type="Gene3D" id="1.20.58.60">
    <property type="match status" value="1"/>
</dbReference>
<dbReference type="Pfam" id="PF22697">
    <property type="entry name" value="SOS1_NGEF_PH"/>
    <property type="match status" value="1"/>
</dbReference>
<dbReference type="SMART" id="SM00233">
    <property type="entry name" value="PH"/>
    <property type="match status" value="1"/>
</dbReference>
<evidence type="ECO:0000259" key="3">
    <source>
        <dbReference type="PROSITE" id="PS50010"/>
    </source>
</evidence>
<keyword evidence="5" id="KW-1185">Reference proteome</keyword>
<accession>A0A8T3CYL7</accession>
<dbReference type="CDD" id="cd13242">
    <property type="entry name" value="PH_puratrophin-1"/>
    <property type="match status" value="1"/>
</dbReference>
<dbReference type="InterPro" id="IPR055251">
    <property type="entry name" value="SOS1_NGEF_PH"/>
</dbReference>
<dbReference type="PANTHER" id="PTHR45845:SF2">
    <property type="entry name" value="RIKEN CDNA D630003M21 GENE"/>
    <property type="match status" value="1"/>
</dbReference>
<feature type="compositionally biased region" description="Basic and acidic residues" evidence="1">
    <location>
        <begin position="570"/>
        <end position="580"/>
    </location>
</feature>
<dbReference type="SUPFAM" id="SSF48065">
    <property type="entry name" value="DBL homology domain (DH-domain)"/>
    <property type="match status" value="1"/>
</dbReference>
<proteinExistence type="predicted"/>
<dbReference type="GO" id="GO:0005085">
    <property type="term" value="F:guanyl-nucleotide exchange factor activity"/>
    <property type="evidence" value="ECO:0007669"/>
    <property type="project" value="InterPro"/>
</dbReference>
<feature type="domain" description="DH" evidence="3">
    <location>
        <begin position="714"/>
        <end position="891"/>
    </location>
</feature>
<dbReference type="Gene3D" id="1.20.900.10">
    <property type="entry name" value="Dbl homology (DH) domain"/>
    <property type="match status" value="1"/>
</dbReference>
<dbReference type="PANTHER" id="PTHR45845">
    <property type="entry name" value="RHO GUANINE NUCLEOTIDE EXCHANGE FACTOR-RELATED"/>
    <property type="match status" value="1"/>
</dbReference>
<organism evidence="4 5">
    <name type="scientific">Albula goreensis</name>
    <dbReference type="NCBI Taxonomy" id="1534307"/>
    <lineage>
        <taxon>Eukaryota</taxon>
        <taxon>Metazoa</taxon>
        <taxon>Chordata</taxon>
        <taxon>Craniata</taxon>
        <taxon>Vertebrata</taxon>
        <taxon>Euteleostomi</taxon>
        <taxon>Actinopterygii</taxon>
        <taxon>Neopterygii</taxon>
        <taxon>Teleostei</taxon>
        <taxon>Albuliformes</taxon>
        <taxon>Albulidae</taxon>
        <taxon>Albula</taxon>
    </lineage>
</organism>
<evidence type="ECO:0000256" key="1">
    <source>
        <dbReference type="SAM" id="MobiDB-lite"/>
    </source>
</evidence>
<dbReference type="AlphaFoldDB" id="A0A8T3CYL7"/>